<dbReference type="RefSeq" id="XP_031941495.1">
    <property type="nucleotide sequence ID" value="XM_032078479.1"/>
</dbReference>
<name>A0A5N6HKB7_9EURO</name>
<dbReference type="GeneID" id="43663170"/>
<reference evidence="1 2" key="1">
    <citation type="submission" date="2019-04" db="EMBL/GenBank/DDBJ databases">
        <authorList>
            <consortium name="DOE Joint Genome Institute"/>
            <person name="Mondo S."/>
            <person name="Kjaerbolling I."/>
            <person name="Vesth T."/>
            <person name="Frisvad J.C."/>
            <person name="Nybo J.L."/>
            <person name="Theobald S."/>
            <person name="Kildgaard S."/>
            <person name="Isbrandt T."/>
            <person name="Kuo A."/>
            <person name="Sato A."/>
            <person name="Lyhne E.K."/>
            <person name="Kogle M.E."/>
            <person name="Wiebenga A."/>
            <person name="Kun R.S."/>
            <person name="Lubbers R.J."/>
            <person name="Makela M.R."/>
            <person name="Barry K."/>
            <person name="Chovatia M."/>
            <person name="Clum A."/>
            <person name="Daum C."/>
            <person name="Haridas S."/>
            <person name="He G."/>
            <person name="LaButti K."/>
            <person name="Lipzen A."/>
            <person name="Riley R."/>
            <person name="Salamov A."/>
            <person name="Simmons B.A."/>
            <person name="Magnuson J.K."/>
            <person name="Henrissat B."/>
            <person name="Mortensen U.H."/>
            <person name="Larsen T.O."/>
            <person name="Devries R.P."/>
            <person name="Grigoriev I.V."/>
            <person name="Machida M."/>
            <person name="Baker S.E."/>
            <person name="Andersen M.R."/>
            <person name="Cantor M.N."/>
            <person name="Hua S.X."/>
        </authorList>
    </citation>
    <scope>NUCLEOTIDE SEQUENCE [LARGE SCALE GENOMIC DNA]</scope>
    <source>
        <strain evidence="1 2">CBS 119388</strain>
    </source>
</reference>
<keyword evidence="2" id="KW-1185">Reference proteome</keyword>
<organism evidence="1 2">
    <name type="scientific">Aspergillus pseudonomiae</name>
    <dbReference type="NCBI Taxonomy" id="1506151"/>
    <lineage>
        <taxon>Eukaryota</taxon>
        <taxon>Fungi</taxon>
        <taxon>Dikarya</taxon>
        <taxon>Ascomycota</taxon>
        <taxon>Pezizomycotina</taxon>
        <taxon>Eurotiomycetes</taxon>
        <taxon>Eurotiomycetidae</taxon>
        <taxon>Eurotiales</taxon>
        <taxon>Aspergillaceae</taxon>
        <taxon>Aspergillus</taxon>
        <taxon>Aspergillus subgen. Circumdati</taxon>
    </lineage>
</organism>
<evidence type="ECO:0000313" key="2">
    <source>
        <dbReference type="Proteomes" id="UP000325579"/>
    </source>
</evidence>
<accession>A0A5N7DCH7</accession>
<gene>
    <name evidence="1" type="ORF">BDV37DRAFT_116082</name>
</gene>
<accession>A0A5N6HKB7</accession>
<protein>
    <submittedName>
        <fullName evidence="1">Uncharacterized protein</fullName>
    </submittedName>
</protein>
<dbReference type="AlphaFoldDB" id="A0A5N6HKB7"/>
<dbReference type="EMBL" id="ML736769">
    <property type="protein sequence ID" value="KAE8404176.1"/>
    <property type="molecule type" value="Genomic_DNA"/>
</dbReference>
<sequence>MRLVLARRRLFAHQPLFDYKEEKLRPNPFYTPATFCVIPFWLPCALVNQFFFSLFPFLIILAGFLSMLILACMYQHH</sequence>
<proteinExistence type="predicted"/>
<evidence type="ECO:0000313" key="1">
    <source>
        <dbReference type="EMBL" id="KAE8404176.1"/>
    </source>
</evidence>
<dbReference type="Proteomes" id="UP000325579">
    <property type="component" value="Unassembled WGS sequence"/>
</dbReference>